<organism evidence="1 2">
    <name type="scientific">Nocardioides panacihumi</name>
    <dbReference type="NCBI Taxonomy" id="400774"/>
    <lineage>
        <taxon>Bacteria</taxon>
        <taxon>Bacillati</taxon>
        <taxon>Actinomycetota</taxon>
        <taxon>Actinomycetes</taxon>
        <taxon>Propionibacteriales</taxon>
        <taxon>Nocardioidaceae</taxon>
        <taxon>Nocardioides</taxon>
    </lineage>
</organism>
<protein>
    <submittedName>
        <fullName evidence="1">Uncharacterized protein</fullName>
    </submittedName>
</protein>
<gene>
    <name evidence="1" type="ORF">GCM10009798_31430</name>
</gene>
<keyword evidence="2" id="KW-1185">Reference proteome</keyword>
<reference evidence="2" key="1">
    <citation type="journal article" date="2019" name="Int. J. Syst. Evol. Microbiol.">
        <title>The Global Catalogue of Microorganisms (GCM) 10K type strain sequencing project: providing services to taxonomists for standard genome sequencing and annotation.</title>
        <authorList>
            <consortium name="The Broad Institute Genomics Platform"/>
            <consortium name="The Broad Institute Genome Sequencing Center for Infectious Disease"/>
            <person name="Wu L."/>
            <person name="Ma J."/>
        </authorList>
    </citation>
    <scope>NUCLEOTIDE SEQUENCE [LARGE SCALE GENOMIC DNA]</scope>
    <source>
        <strain evidence="2">JCM 15309</strain>
    </source>
</reference>
<dbReference type="EMBL" id="BAAAPB010000003">
    <property type="protein sequence ID" value="GAA1968533.1"/>
    <property type="molecule type" value="Genomic_DNA"/>
</dbReference>
<evidence type="ECO:0000313" key="2">
    <source>
        <dbReference type="Proteomes" id="UP001500571"/>
    </source>
</evidence>
<comment type="caution">
    <text evidence="1">The sequence shown here is derived from an EMBL/GenBank/DDBJ whole genome shotgun (WGS) entry which is preliminary data.</text>
</comment>
<evidence type="ECO:0000313" key="1">
    <source>
        <dbReference type="EMBL" id="GAA1968533.1"/>
    </source>
</evidence>
<proteinExistence type="predicted"/>
<sequence>MASGELAVPLASNEPETVVPSVGVSSVIRVSADTGVAVCVGVELDVLGVSVGSTGAVVVGAELVVVSVAGSWATESFPLLLAQPARASVVSAAAARTDVRRSRVLFPSTGLFRMGPV</sequence>
<accession>A0ABP5CUD2</accession>
<name>A0ABP5CUD2_9ACTN</name>
<dbReference type="Proteomes" id="UP001500571">
    <property type="component" value="Unassembled WGS sequence"/>
</dbReference>